<dbReference type="Pfam" id="PF00501">
    <property type="entry name" value="AMP-binding"/>
    <property type="match status" value="1"/>
</dbReference>
<sequence>MQTINELGNYTFQAMLTNSITQFGERPALSFVSGEPLSYKEAGEKIKRLQQSLYRLGVNPGDKVAIYSHSIPHWGIAYFAIVTMGAIAVPLLPDFTDKEVKTCLEHSGTTIIIVSEKLMSRVPETVSVLIDIQDFSVKKGTEIRDGTPPPHTCKEDDTASIIYTSGTTGRSKGVELSHKNFVCNAIAGQSCQRINEYDRALSILPLSHVYEFTIGFLMFFLNGACVYYLEGIPSPRILLPALLKIRPTMMLSVPIVMEKIYRNKILPAFTSSPFRAWLYRTKLGKKILNRLAGKQLKKTFGGHLKFFGLGGSKTDTTVEEFLKDAKFPYAIGYGLTETSPLIAGTTVRQSAPGWIGYPIPDVEVKIDNPDPKTGIGELLVKGPNVMKGYYRDPELTKNSFTEDGWFKTGDLFTMDEKGHLAIKGRSKNMILGASGENIYPEDIEFVLNQHPLVTESLVVEGEKSSLVAYVQLDEEKLAAAVQKEQSQNKEGTAIQNWQSAVAGAVSGLTDAMAYKRAEILNEIKFFVNSSVNKMSRIDKIESVEAFEKTASQKIKRYLYNFTNRGKKDIEASTGKST</sequence>
<evidence type="ECO:0000259" key="4">
    <source>
        <dbReference type="Pfam" id="PF00501"/>
    </source>
</evidence>
<organism evidence="5 6">
    <name type="scientific">Treponema vincentii ATCC 35580</name>
    <dbReference type="NCBI Taxonomy" id="596324"/>
    <lineage>
        <taxon>Bacteria</taxon>
        <taxon>Pseudomonadati</taxon>
        <taxon>Spirochaetota</taxon>
        <taxon>Spirochaetia</taxon>
        <taxon>Spirochaetales</taxon>
        <taxon>Treponemataceae</taxon>
        <taxon>Treponema</taxon>
    </lineage>
</organism>
<reference evidence="5 6" key="1">
    <citation type="submission" date="2009-07" db="EMBL/GenBank/DDBJ databases">
        <authorList>
            <person name="Madupu R."/>
            <person name="Sebastian Y."/>
            <person name="Durkin A.S."/>
            <person name="Torralba M."/>
            <person name="Methe B."/>
            <person name="Sutton G.G."/>
            <person name="Strausberg R.L."/>
            <person name="Nelson K.E."/>
        </authorList>
    </citation>
    <scope>NUCLEOTIDE SEQUENCE [LARGE SCALE GENOMIC DNA]</scope>
    <source>
        <strain evidence="5 6">ATCC 35580</strain>
    </source>
</reference>
<evidence type="ECO:0000256" key="3">
    <source>
        <dbReference type="ARBA" id="ARBA00024484"/>
    </source>
</evidence>
<dbReference type="InterPro" id="IPR045851">
    <property type="entry name" value="AMP-bd_C_sf"/>
</dbReference>
<dbReference type="PROSITE" id="PS00455">
    <property type="entry name" value="AMP_BINDING"/>
    <property type="match status" value="1"/>
</dbReference>
<dbReference type="RefSeq" id="WP_006188423.1">
    <property type="nucleotide sequence ID" value="NZ_ACYH01000027.1"/>
</dbReference>
<dbReference type="eggNOG" id="COG1022">
    <property type="taxonomic scope" value="Bacteria"/>
</dbReference>
<proteinExistence type="predicted"/>
<dbReference type="InterPro" id="IPR020845">
    <property type="entry name" value="AMP-binding_CS"/>
</dbReference>
<dbReference type="Gene3D" id="3.40.50.12780">
    <property type="entry name" value="N-terminal domain of ligase-like"/>
    <property type="match status" value="1"/>
</dbReference>
<dbReference type="Proteomes" id="UP000004509">
    <property type="component" value="Unassembled WGS sequence"/>
</dbReference>
<evidence type="ECO:0000256" key="2">
    <source>
        <dbReference type="ARBA" id="ARBA00022840"/>
    </source>
</evidence>
<dbReference type="EMBL" id="ACYH01000027">
    <property type="protein sequence ID" value="EEV20717.1"/>
    <property type="molecule type" value="Genomic_DNA"/>
</dbReference>
<dbReference type="PANTHER" id="PTHR43272:SF33">
    <property type="entry name" value="AMP-BINDING DOMAIN-CONTAINING PROTEIN-RELATED"/>
    <property type="match status" value="1"/>
</dbReference>
<dbReference type="Gene3D" id="3.30.300.30">
    <property type="match status" value="1"/>
</dbReference>
<evidence type="ECO:0000313" key="5">
    <source>
        <dbReference type="EMBL" id="EEV20717.1"/>
    </source>
</evidence>
<feature type="domain" description="AMP-dependent synthetase/ligase" evidence="4">
    <location>
        <begin position="19"/>
        <end position="390"/>
    </location>
</feature>
<keyword evidence="2" id="KW-0067">ATP-binding</keyword>
<comment type="caution">
    <text evidence="5">The sequence shown here is derived from an EMBL/GenBank/DDBJ whole genome shotgun (WGS) entry which is preliminary data.</text>
</comment>
<comment type="catalytic activity">
    <reaction evidence="3">
        <text>a long-chain fatty acid + ATP + CoA = a long-chain fatty acyl-CoA + AMP + diphosphate</text>
        <dbReference type="Rhea" id="RHEA:15421"/>
        <dbReference type="ChEBI" id="CHEBI:30616"/>
        <dbReference type="ChEBI" id="CHEBI:33019"/>
        <dbReference type="ChEBI" id="CHEBI:57287"/>
        <dbReference type="ChEBI" id="CHEBI:57560"/>
        <dbReference type="ChEBI" id="CHEBI:83139"/>
        <dbReference type="ChEBI" id="CHEBI:456215"/>
        <dbReference type="EC" id="6.2.1.3"/>
    </reaction>
    <physiologicalReaction direction="left-to-right" evidence="3">
        <dbReference type="Rhea" id="RHEA:15422"/>
    </physiologicalReaction>
</comment>
<protein>
    <submittedName>
        <fullName evidence="5">AMP-binding enzyme</fullName>
    </submittedName>
</protein>
<evidence type="ECO:0000313" key="6">
    <source>
        <dbReference type="Proteomes" id="UP000004509"/>
    </source>
</evidence>
<dbReference type="GO" id="GO:0016020">
    <property type="term" value="C:membrane"/>
    <property type="evidence" value="ECO:0007669"/>
    <property type="project" value="TreeGrafter"/>
</dbReference>
<keyword evidence="1" id="KW-0547">Nucleotide-binding</keyword>
<dbReference type="STRING" id="596324.TREVI0001_1888"/>
<name>C8PPE5_9SPIR</name>
<accession>C8PPE5</accession>
<dbReference type="GO" id="GO:0005524">
    <property type="term" value="F:ATP binding"/>
    <property type="evidence" value="ECO:0007669"/>
    <property type="project" value="UniProtKB-KW"/>
</dbReference>
<evidence type="ECO:0000256" key="1">
    <source>
        <dbReference type="ARBA" id="ARBA00022741"/>
    </source>
</evidence>
<dbReference type="OrthoDB" id="311554at2"/>
<dbReference type="InterPro" id="IPR000873">
    <property type="entry name" value="AMP-dep_synth/lig_dom"/>
</dbReference>
<dbReference type="SUPFAM" id="SSF56801">
    <property type="entry name" value="Acetyl-CoA synthetase-like"/>
    <property type="match status" value="1"/>
</dbReference>
<gene>
    <name evidence="5" type="ORF">TREVI0001_1888</name>
</gene>
<dbReference type="AlphaFoldDB" id="C8PPE5"/>
<dbReference type="InterPro" id="IPR042099">
    <property type="entry name" value="ANL_N_sf"/>
</dbReference>
<dbReference type="PANTHER" id="PTHR43272">
    <property type="entry name" value="LONG-CHAIN-FATTY-ACID--COA LIGASE"/>
    <property type="match status" value="1"/>
</dbReference>
<dbReference type="GO" id="GO:0004467">
    <property type="term" value="F:long-chain fatty acid-CoA ligase activity"/>
    <property type="evidence" value="ECO:0007669"/>
    <property type="project" value="UniProtKB-EC"/>
</dbReference>